<gene>
    <name evidence="3" type="ORF">BBI17_003537</name>
    <name evidence="4" type="ORF">BBO99_00002763</name>
    <name evidence="1" type="ORF">JM16_001301</name>
    <name evidence="2" type="ORF">JM18_002740</name>
</gene>
<evidence type="ECO:0000313" key="6">
    <source>
        <dbReference type="Proteomes" id="UP000285883"/>
    </source>
</evidence>
<keyword evidence="5" id="KW-1185">Reference proteome</keyword>
<evidence type="ECO:0000313" key="5">
    <source>
        <dbReference type="Proteomes" id="UP000285624"/>
    </source>
</evidence>
<evidence type="ECO:0000313" key="3">
    <source>
        <dbReference type="EMBL" id="RLN02070.1"/>
    </source>
</evidence>
<dbReference type="Proteomes" id="UP000785171">
    <property type="component" value="Unassembled WGS sequence"/>
</dbReference>
<organism evidence="4 5">
    <name type="scientific">Phytophthora kernoviae</name>
    <dbReference type="NCBI Taxonomy" id="325452"/>
    <lineage>
        <taxon>Eukaryota</taxon>
        <taxon>Sar</taxon>
        <taxon>Stramenopiles</taxon>
        <taxon>Oomycota</taxon>
        <taxon>Peronosporomycetes</taxon>
        <taxon>Peronosporales</taxon>
        <taxon>Peronosporaceae</taxon>
        <taxon>Phytophthora</taxon>
    </lineage>
</organism>
<reference evidence="5 6" key="2">
    <citation type="submission" date="2018-07" db="EMBL/GenBank/DDBJ databases">
        <title>Genome sequencing of oomycete isolates from Chile give support for New Zealand origin for Phytophthora kernoviae and make available the first Nothophytophthora sp. genome.</title>
        <authorList>
            <person name="Studholme D.J."/>
            <person name="Sanfuentes E."/>
            <person name="Panda P."/>
            <person name="Hill R."/>
            <person name="Sambles C."/>
            <person name="Grant M."/>
            <person name="Williams N.M."/>
            <person name="Mcdougal R.L."/>
        </authorList>
    </citation>
    <scope>NUCLEOTIDE SEQUENCE [LARGE SCALE GENOMIC DNA]</scope>
    <source>
        <strain evidence="3">Chile2</strain>
        <strain evidence="4">Chile4</strain>
    </source>
</reference>
<dbReference type="Proteomes" id="UP000792063">
    <property type="component" value="Unassembled WGS sequence"/>
</dbReference>
<reference evidence="1" key="1">
    <citation type="journal article" date="2015" name="Genom Data">
        <title>Genome sequences of six Phytophthora species associated with forests in New Zealand.</title>
        <authorList>
            <person name="Studholme D.J."/>
            <person name="McDougal R.L."/>
            <person name="Sambles C."/>
            <person name="Hansen E."/>
            <person name="Hardy G."/>
            <person name="Grant M."/>
            <person name="Ganley R.J."/>
            <person name="Williams N.M."/>
        </authorList>
    </citation>
    <scope>NUCLEOTIDE SEQUENCE</scope>
    <source>
        <strain evidence="1">NZFS 2646</strain>
        <strain evidence="2">NZFS 3630</strain>
    </source>
</reference>
<evidence type="ECO:0000313" key="2">
    <source>
        <dbReference type="EMBL" id="KAG2529520.1"/>
    </source>
</evidence>
<dbReference type="EMBL" id="MBDN02000049">
    <property type="protein sequence ID" value="RLN82618.1"/>
    <property type="molecule type" value="Genomic_DNA"/>
</dbReference>
<proteinExistence type="predicted"/>
<evidence type="ECO:0000313" key="4">
    <source>
        <dbReference type="EMBL" id="RLN82618.1"/>
    </source>
</evidence>
<name>A0A3R7HZC8_9STRA</name>
<evidence type="ECO:0000313" key="1">
    <source>
        <dbReference type="EMBL" id="KAG2528322.1"/>
    </source>
</evidence>
<reference evidence="1" key="3">
    <citation type="submission" date="2020-06" db="EMBL/GenBank/DDBJ databases">
        <authorList>
            <person name="Studholme D.J."/>
        </authorList>
    </citation>
    <scope>NUCLEOTIDE SEQUENCE</scope>
    <source>
        <strain evidence="1">NZFS 2646</strain>
        <strain evidence="2">NZFS 3630</strain>
    </source>
</reference>
<dbReference type="AlphaFoldDB" id="A0A3R7HZC8"/>
<dbReference type="Proteomes" id="UP000285883">
    <property type="component" value="Unassembled WGS sequence"/>
</dbReference>
<dbReference type="EMBL" id="JPWV03000043">
    <property type="protein sequence ID" value="KAG2528322.1"/>
    <property type="molecule type" value="Genomic_DNA"/>
</dbReference>
<accession>A0A3R7HZC8</accession>
<protein>
    <submittedName>
        <fullName evidence="4">Uncharacterized protein</fullName>
    </submittedName>
</protein>
<dbReference type="EMBL" id="MAYM02002262">
    <property type="protein sequence ID" value="RLN02070.1"/>
    <property type="molecule type" value="Genomic_DNA"/>
</dbReference>
<dbReference type="Proteomes" id="UP000285624">
    <property type="component" value="Unassembled WGS sequence"/>
</dbReference>
<dbReference type="EMBL" id="JPWU03000044">
    <property type="protein sequence ID" value="KAG2529520.1"/>
    <property type="molecule type" value="Genomic_DNA"/>
</dbReference>
<sequence>MVPAVQVAFMSTQRNLTTQAQENQRPVLFHKGDEKEMRKLLRKLHLQACYNDRAGFQTQVQHDKKTLGEIPGLVPGVDLTEEQVDALLNWKHLH</sequence>
<comment type="caution">
    <text evidence="4">The sequence shown here is derived from an EMBL/GenBank/DDBJ whole genome shotgun (WGS) entry which is preliminary data.</text>
</comment>